<feature type="signal peptide" evidence="2">
    <location>
        <begin position="1"/>
        <end position="33"/>
    </location>
</feature>
<accession>A0ABN9XKE0</accession>
<feature type="compositionally biased region" description="Low complexity" evidence="1">
    <location>
        <begin position="45"/>
        <end position="58"/>
    </location>
</feature>
<feature type="region of interest" description="Disordered" evidence="1">
    <location>
        <begin position="37"/>
        <end position="68"/>
    </location>
</feature>
<evidence type="ECO:0000313" key="3">
    <source>
        <dbReference type="EMBL" id="CAK0898474.1"/>
    </source>
</evidence>
<dbReference type="Proteomes" id="UP001189429">
    <property type="component" value="Unassembled WGS sequence"/>
</dbReference>
<keyword evidence="4" id="KW-1185">Reference proteome</keyword>
<dbReference type="Gene3D" id="2.120.10.30">
    <property type="entry name" value="TolB, C-terminal domain"/>
    <property type="match status" value="1"/>
</dbReference>
<protein>
    <submittedName>
        <fullName evidence="3">Uncharacterized protein</fullName>
    </submittedName>
</protein>
<name>A0ABN9XKE0_9DINO</name>
<evidence type="ECO:0000256" key="1">
    <source>
        <dbReference type="SAM" id="MobiDB-lite"/>
    </source>
</evidence>
<feature type="non-terminal residue" evidence="3">
    <location>
        <position position="142"/>
    </location>
</feature>
<dbReference type="EMBL" id="CAUYUJ010020479">
    <property type="protein sequence ID" value="CAK0898474.1"/>
    <property type="molecule type" value="Genomic_DNA"/>
</dbReference>
<keyword evidence="2" id="KW-0732">Signal</keyword>
<sequence length="142" mass="15441">MRRWPVAEHRTGRRPVAVAVAIHLLAQLGPAAGVALDQRTRSQEASRQQQAARSALRSRSGKADPAVPPLTPTQYLLISSPAESKIVYTQLSNFKSEAGVATALVDSGLSQPRGLALDHTHGYLYVADSGLRSIYRFHLIFQ</sequence>
<dbReference type="InterPro" id="IPR011042">
    <property type="entry name" value="6-blade_b-propeller_TolB-like"/>
</dbReference>
<dbReference type="SUPFAM" id="SSF63825">
    <property type="entry name" value="YWTD domain"/>
    <property type="match status" value="1"/>
</dbReference>
<evidence type="ECO:0000313" key="4">
    <source>
        <dbReference type="Proteomes" id="UP001189429"/>
    </source>
</evidence>
<comment type="caution">
    <text evidence="3">The sequence shown here is derived from an EMBL/GenBank/DDBJ whole genome shotgun (WGS) entry which is preliminary data.</text>
</comment>
<proteinExistence type="predicted"/>
<organism evidence="3 4">
    <name type="scientific">Prorocentrum cordatum</name>
    <dbReference type="NCBI Taxonomy" id="2364126"/>
    <lineage>
        <taxon>Eukaryota</taxon>
        <taxon>Sar</taxon>
        <taxon>Alveolata</taxon>
        <taxon>Dinophyceae</taxon>
        <taxon>Prorocentrales</taxon>
        <taxon>Prorocentraceae</taxon>
        <taxon>Prorocentrum</taxon>
    </lineage>
</organism>
<reference evidence="3" key="1">
    <citation type="submission" date="2023-10" db="EMBL/GenBank/DDBJ databases">
        <authorList>
            <person name="Chen Y."/>
            <person name="Shah S."/>
            <person name="Dougan E. K."/>
            <person name="Thang M."/>
            <person name="Chan C."/>
        </authorList>
    </citation>
    <scope>NUCLEOTIDE SEQUENCE [LARGE SCALE GENOMIC DNA]</scope>
</reference>
<feature type="chain" id="PRO_5045980736" evidence="2">
    <location>
        <begin position="34"/>
        <end position="142"/>
    </location>
</feature>
<evidence type="ECO:0000256" key="2">
    <source>
        <dbReference type="SAM" id="SignalP"/>
    </source>
</evidence>
<gene>
    <name evidence="3" type="ORF">PCOR1329_LOCUS76316</name>
</gene>